<dbReference type="PANTHER" id="PTHR12979">
    <property type="entry name" value="CCR4-NOT TRANSCRIPTION COMPLEX SUBUNIT 10"/>
    <property type="match status" value="1"/>
</dbReference>
<feature type="region of interest" description="Disordered" evidence="4">
    <location>
        <begin position="1"/>
        <end position="29"/>
    </location>
</feature>
<proteinExistence type="inferred from homology"/>
<gene>
    <name evidence="6" type="primary">LOC103719537</name>
</gene>
<reference evidence="6" key="2">
    <citation type="submission" date="2025-08" db="UniProtKB">
        <authorList>
            <consortium name="RefSeq"/>
        </authorList>
    </citation>
    <scope>IDENTIFICATION</scope>
    <source>
        <tissue evidence="6">Young leaves</tissue>
    </source>
</reference>
<dbReference type="SMART" id="SM00028">
    <property type="entry name" value="TPR"/>
    <property type="match status" value="3"/>
</dbReference>
<evidence type="ECO:0000256" key="3">
    <source>
        <dbReference type="SAM" id="Coils"/>
    </source>
</evidence>
<dbReference type="RefSeq" id="XP_008807048.1">
    <property type="nucleotide sequence ID" value="XM_008808826.3"/>
</dbReference>
<feature type="repeat" description="TPR" evidence="2">
    <location>
        <begin position="774"/>
        <end position="807"/>
    </location>
</feature>
<name>A0A8B7CVK7_PHODC</name>
<dbReference type="SUPFAM" id="SSF48452">
    <property type="entry name" value="TPR-like"/>
    <property type="match status" value="1"/>
</dbReference>
<dbReference type="GO" id="GO:0017148">
    <property type="term" value="P:negative regulation of translation"/>
    <property type="evidence" value="ECO:0007669"/>
    <property type="project" value="TreeGrafter"/>
</dbReference>
<dbReference type="GO" id="GO:0006402">
    <property type="term" value="P:mRNA catabolic process"/>
    <property type="evidence" value="ECO:0007669"/>
    <property type="project" value="TreeGrafter"/>
</dbReference>
<reference evidence="5" key="1">
    <citation type="journal article" date="2019" name="Nat. Commun.">
        <title>Genome-wide association mapping of date palm fruit traits.</title>
        <authorList>
            <person name="Hazzouri K.M."/>
            <person name="Gros-Balthazard M."/>
            <person name="Flowers J.M."/>
            <person name="Copetti D."/>
            <person name="Lemansour A."/>
            <person name="Lebrun M."/>
            <person name="Masmoudi K."/>
            <person name="Ferrand S."/>
            <person name="Dhar M.I."/>
            <person name="Fresquez Z.A."/>
            <person name="Rosas U."/>
            <person name="Zhang J."/>
            <person name="Talag J."/>
            <person name="Lee S."/>
            <person name="Kudrna D."/>
            <person name="Powell R.F."/>
            <person name="Leitch I.J."/>
            <person name="Krueger R.R."/>
            <person name="Wing R.A."/>
            <person name="Amiri K.M.A."/>
            <person name="Purugganan M.D."/>
        </authorList>
    </citation>
    <scope>NUCLEOTIDE SEQUENCE [LARGE SCALE GENOMIC DNA]</scope>
    <source>
        <strain evidence="5">cv. Khalas</strain>
    </source>
</reference>
<dbReference type="KEGG" id="pda:103719537"/>
<dbReference type="PROSITE" id="PS50005">
    <property type="entry name" value="TPR"/>
    <property type="match status" value="1"/>
</dbReference>
<keyword evidence="2" id="KW-0802">TPR repeat</keyword>
<keyword evidence="3" id="KW-0175">Coiled coil</keyword>
<dbReference type="PANTHER" id="PTHR12979:SF5">
    <property type="entry name" value="CCR4-NOT TRANSCRIPTION COMPLEX SUBUNIT 10"/>
    <property type="match status" value="1"/>
</dbReference>
<dbReference type="Pfam" id="PF13181">
    <property type="entry name" value="TPR_8"/>
    <property type="match status" value="2"/>
</dbReference>
<organism evidence="5 6">
    <name type="scientific">Phoenix dactylifera</name>
    <name type="common">Date palm</name>
    <dbReference type="NCBI Taxonomy" id="42345"/>
    <lineage>
        <taxon>Eukaryota</taxon>
        <taxon>Viridiplantae</taxon>
        <taxon>Streptophyta</taxon>
        <taxon>Embryophyta</taxon>
        <taxon>Tracheophyta</taxon>
        <taxon>Spermatophyta</taxon>
        <taxon>Magnoliopsida</taxon>
        <taxon>Liliopsida</taxon>
        <taxon>Arecaceae</taxon>
        <taxon>Coryphoideae</taxon>
        <taxon>Phoeniceae</taxon>
        <taxon>Phoenix</taxon>
    </lineage>
</organism>
<dbReference type="AlphaFoldDB" id="A0A8B7CVK7"/>
<dbReference type="GeneID" id="103719537"/>
<evidence type="ECO:0000313" key="6">
    <source>
        <dbReference type="RefSeq" id="XP_008807048.1"/>
    </source>
</evidence>
<feature type="region of interest" description="Disordered" evidence="4">
    <location>
        <begin position="569"/>
        <end position="633"/>
    </location>
</feature>
<dbReference type="Proteomes" id="UP000228380">
    <property type="component" value="Chromosome 1"/>
</dbReference>
<evidence type="ECO:0000256" key="4">
    <source>
        <dbReference type="SAM" id="MobiDB-lite"/>
    </source>
</evidence>
<feature type="compositionally biased region" description="Low complexity" evidence="4">
    <location>
        <begin position="603"/>
        <end position="617"/>
    </location>
</feature>
<dbReference type="InterPro" id="IPR011990">
    <property type="entry name" value="TPR-like_helical_dom_sf"/>
</dbReference>
<dbReference type="OrthoDB" id="25157at2759"/>
<dbReference type="GO" id="GO:0030014">
    <property type="term" value="C:CCR4-NOT complex"/>
    <property type="evidence" value="ECO:0007669"/>
    <property type="project" value="InterPro"/>
</dbReference>
<feature type="coiled-coil region" evidence="3">
    <location>
        <begin position="322"/>
        <end position="349"/>
    </location>
</feature>
<feature type="compositionally biased region" description="Low complexity" evidence="4">
    <location>
        <begin position="1"/>
        <end position="15"/>
    </location>
</feature>
<dbReference type="InterPro" id="IPR019734">
    <property type="entry name" value="TPR_rpt"/>
</dbReference>
<keyword evidence="5" id="KW-1185">Reference proteome</keyword>
<sequence>MDAREPSASSVSPAAGGKDGPANEEGPLSDAEGLAKEAAVLFQGRRFSECIDVLNQLLQKKGDDLKVLHNIAVAEYFHDGCSDPAKLLDVLNNIKKRSEDLVHALVERMEVGSNIDSNTTSGSKVNNTMLLQVSAPNTSNIIYPDECDTSVIMLNIAVILYHLHEYALALSVLEPLYQNIEPINEATAVHVCFLLLDVALACQDASKAADIIQYLEKSFGAGHMINQVGNGSIAQHHSNQGLKISVTSNTTAPDASGSDSSGSANVPDNALTRTLSVDTLEYETLYSTLDTGSQNFGRPASSDCSNSSADQAATAIDLKLNLHLYKVRLLLLNRNLKAAKREVKLAMNVARCRDSSTALLLKAQLEYARGNHRKAIKLLMTSSNRTEAGALSMFNNLGCIYHQLGKHNISTMSFSRALKSSMLLRSEKHLKLSIYSQDKSLVIIYNCGLQYLACGKPLVAACCFNKARLIFFNRPLLWLRFAECCLSALEKGLLQPSSASSSGGEEVKVHVVGTGRWRQLVIDDKNLKYRCLDDSGDGVISPDGLYRLSLPFARQCLLNALHLLNNSEPTKSSTNLKKEDDSNQRISLGGKNLSNENALAGDSKSSNATSASTTVGANDDSKEVKGGMSSNSTLQNSVSAYGDTCKKVNNLIKQAVLGDLAYVELSLENPLKALAAAKALQQLPDCSRIYNFLSHVYAAEALCHLNQPKEAAEHLSIYISDKNEVQLPYSDEDRDKWRTEKGGDGEEVNGHLNAKTSLEEPQGMVFPKPEEARGALYVNLATMSIIQGDHEQASRFLKEALSLLPNNPRATLAAIYVDILLGRIQDALVKLKQCRCARFFPSGVKLSSAC</sequence>
<evidence type="ECO:0000256" key="2">
    <source>
        <dbReference type="PROSITE-ProRule" id="PRU00339"/>
    </source>
</evidence>
<evidence type="ECO:0000313" key="5">
    <source>
        <dbReference type="Proteomes" id="UP000228380"/>
    </source>
</evidence>
<protein>
    <submittedName>
        <fullName evidence="6">CCR4-NOT transcription complex subunit 10</fullName>
    </submittedName>
</protein>
<evidence type="ECO:0000256" key="1">
    <source>
        <dbReference type="ARBA" id="ARBA00010080"/>
    </source>
</evidence>
<dbReference type="InterPro" id="IPR039740">
    <property type="entry name" value="CNOT10"/>
</dbReference>
<accession>A0A8B7CVK7</accession>
<comment type="similarity">
    <text evidence="1">Belongs to the CNOT10 family.</text>
</comment>
<feature type="compositionally biased region" description="Low complexity" evidence="4">
    <location>
        <begin position="254"/>
        <end position="264"/>
    </location>
</feature>
<dbReference type="Gene3D" id="1.25.40.10">
    <property type="entry name" value="Tetratricopeptide repeat domain"/>
    <property type="match status" value="2"/>
</dbReference>
<feature type="region of interest" description="Disordered" evidence="4">
    <location>
        <begin position="247"/>
        <end position="269"/>
    </location>
</feature>